<keyword evidence="2" id="KW-1017">Isopeptide bond</keyword>
<dbReference type="InterPro" id="IPR001373">
    <property type="entry name" value="Cullin_N"/>
</dbReference>
<reference evidence="5 6" key="1">
    <citation type="submission" date="2020-07" db="EMBL/GenBank/DDBJ databases">
        <title>Comparative genomics of pyrophilous fungi reveals a link between fire events and developmental genes.</title>
        <authorList>
            <consortium name="DOE Joint Genome Institute"/>
            <person name="Steindorff A.S."/>
            <person name="Carver A."/>
            <person name="Calhoun S."/>
            <person name="Stillman K."/>
            <person name="Liu H."/>
            <person name="Lipzen A."/>
            <person name="Pangilinan J."/>
            <person name="Labutti K."/>
            <person name="Bruns T.D."/>
            <person name="Grigoriev I.V."/>
        </authorList>
    </citation>
    <scope>NUCLEOTIDE SEQUENCE [LARGE SCALE GENOMIC DNA]</scope>
    <source>
        <strain evidence="5 6">CBS 144469</strain>
    </source>
</reference>
<dbReference type="Proteomes" id="UP000521943">
    <property type="component" value="Unassembled WGS sequence"/>
</dbReference>
<dbReference type="GO" id="GO:0019005">
    <property type="term" value="C:SCF ubiquitin ligase complex"/>
    <property type="evidence" value="ECO:0007669"/>
    <property type="project" value="UniProtKB-ARBA"/>
</dbReference>
<dbReference type="OrthoDB" id="10004225at2759"/>
<dbReference type="EMBL" id="JACGCI010000020">
    <property type="protein sequence ID" value="KAF6757938.1"/>
    <property type="molecule type" value="Genomic_DNA"/>
</dbReference>
<dbReference type="AlphaFoldDB" id="A0A8H6M6T5"/>
<dbReference type="InterPro" id="IPR016159">
    <property type="entry name" value="Cullin_repeat-like_dom_sf"/>
</dbReference>
<evidence type="ECO:0000313" key="6">
    <source>
        <dbReference type="Proteomes" id="UP000521943"/>
    </source>
</evidence>
<dbReference type="GO" id="GO:0031146">
    <property type="term" value="P:SCF-dependent proteasomal ubiquitin-dependent protein catabolic process"/>
    <property type="evidence" value="ECO:0007669"/>
    <property type="project" value="UniProtKB-ARBA"/>
</dbReference>
<proteinExistence type="inferred from homology"/>
<comment type="similarity">
    <text evidence="1">Belongs to the cullin family.</text>
</comment>
<dbReference type="FunFam" id="1.20.1310.10:FF:000029">
    <property type="entry name" value="Cullin homolog 1"/>
    <property type="match status" value="1"/>
</dbReference>
<keyword evidence="3" id="KW-0832">Ubl conjugation</keyword>
<dbReference type="Gene3D" id="1.20.1310.10">
    <property type="entry name" value="Cullin Repeats"/>
    <property type="match status" value="1"/>
</dbReference>
<feature type="domain" description="Cullin N-terminal" evidence="4">
    <location>
        <begin position="30"/>
        <end position="217"/>
    </location>
</feature>
<evidence type="ECO:0000256" key="3">
    <source>
        <dbReference type="ARBA" id="ARBA00022843"/>
    </source>
</evidence>
<dbReference type="InterPro" id="IPR045093">
    <property type="entry name" value="Cullin"/>
</dbReference>
<name>A0A8H6M6T5_9AGAR</name>
<accession>A0A8H6M6T5</accession>
<gene>
    <name evidence="5" type="ORF">DFP72DRAFT_209427</name>
</gene>
<evidence type="ECO:0000259" key="4">
    <source>
        <dbReference type="Pfam" id="PF00888"/>
    </source>
</evidence>
<organism evidence="5 6">
    <name type="scientific">Ephemerocybe angulata</name>
    <dbReference type="NCBI Taxonomy" id="980116"/>
    <lineage>
        <taxon>Eukaryota</taxon>
        <taxon>Fungi</taxon>
        <taxon>Dikarya</taxon>
        <taxon>Basidiomycota</taxon>
        <taxon>Agaricomycotina</taxon>
        <taxon>Agaricomycetes</taxon>
        <taxon>Agaricomycetidae</taxon>
        <taxon>Agaricales</taxon>
        <taxon>Agaricineae</taxon>
        <taxon>Psathyrellaceae</taxon>
        <taxon>Ephemerocybe</taxon>
    </lineage>
</organism>
<evidence type="ECO:0000313" key="5">
    <source>
        <dbReference type="EMBL" id="KAF6757938.1"/>
    </source>
</evidence>
<evidence type="ECO:0000256" key="2">
    <source>
        <dbReference type="ARBA" id="ARBA00022499"/>
    </source>
</evidence>
<dbReference type="PANTHER" id="PTHR11932">
    <property type="entry name" value="CULLIN"/>
    <property type="match status" value="1"/>
</dbReference>
<dbReference type="GO" id="GO:0031625">
    <property type="term" value="F:ubiquitin protein ligase binding"/>
    <property type="evidence" value="ECO:0007669"/>
    <property type="project" value="InterPro"/>
</dbReference>
<comment type="caution">
    <text evidence="5">The sequence shown here is derived from an EMBL/GenBank/DDBJ whole genome shotgun (WGS) entry which is preliminary data.</text>
</comment>
<sequence>MTTRMASQPSATVAALENMPHHRAEFGEIWAYLYAGLEHIMTSEERLSHRAYTAIHGTVYAYCTSPRKQSTARSLGTHPNTGADLVGEELYKELSTYLISRVERIQRKLAHKDDIELLRDYAYEWDRYMRGAASLRSLFSHLDRHWIKRERDEGKKNIYEVHTLALVQWKTHLFVPIQESGPRLIIPLLKLIAQERNGEVVDQNLLRTVTDSFSRLRKLEVMEVTTT</sequence>
<dbReference type="SUPFAM" id="SSF74788">
    <property type="entry name" value="Cullin repeat-like"/>
    <property type="match status" value="1"/>
</dbReference>
<dbReference type="Pfam" id="PF00888">
    <property type="entry name" value="Cullin"/>
    <property type="match status" value="1"/>
</dbReference>
<keyword evidence="6" id="KW-1185">Reference proteome</keyword>
<protein>
    <submittedName>
        <fullName evidence="5">Cullin repeat-like-containing domain protein</fullName>
    </submittedName>
</protein>
<evidence type="ECO:0000256" key="1">
    <source>
        <dbReference type="ARBA" id="ARBA00006019"/>
    </source>
</evidence>